<feature type="compositionally biased region" description="Acidic residues" evidence="1">
    <location>
        <begin position="116"/>
        <end position="125"/>
    </location>
</feature>
<protein>
    <submittedName>
        <fullName evidence="3">Protein trafficking protein Pga2</fullName>
    </submittedName>
</protein>
<accession>A0AAE9W6X4</accession>
<dbReference type="PANTHER" id="PTHR28199">
    <property type="entry name" value="PROCESSING OF GAS1 AND ALP PROTEIN 2"/>
    <property type="match status" value="1"/>
</dbReference>
<dbReference type="GO" id="GO:0015031">
    <property type="term" value="P:protein transport"/>
    <property type="evidence" value="ECO:0007669"/>
    <property type="project" value="TreeGrafter"/>
</dbReference>
<dbReference type="Pfam" id="PF07543">
    <property type="entry name" value="PGA2"/>
    <property type="match status" value="1"/>
</dbReference>
<keyword evidence="2" id="KW-0472">Membrane</keyword>
<evidence type="ECO:0000256" key="2">
    <source>
        <dbReference type="SAM" id="Phobius"/>
    </source>
</evidence>
<feature type="transmembrane region" description="Helical" evidence="2">
    <location>
        <begin position="17"/>
        <end position="34"/>
    </location>
</feature>
<evidence type="ECO:0000256" key="1">
    <source>
        <dbReference type="SAM" id="MobiDB-lite"/>
    </source>
</evidence>
<dbReference type="GeneID" id="80874358"/>
<keyword evidence="2" id="KW-1133">Transmembrane helix</keyword>
<feature type="compositionally biased region" description="Basic and acidic residues" evidence="1">
    <location>
        <begin position="102"/>
        <end position="112"/>
    </location>
</feature>
<feature type="region of interest" description="Disordered" evidence="1">
    <location>
        <begin position="102"/>
        <end position="132"/>
    </location>
</feature>
<evidence type="ECO:0000313" key="3">
    <source>
        <dbReference type="EMBL" id="WBW70600.1"/>
    </source>
</evidence>
<proteinExistence type="predicted"/>
<keyword evidence="4" id="KW-1185">Reference proteome</keyword>
<organism evidence="3 4">
    <name type="scientific">Schizosaccharomyces osmophilus</name>
    <dbReference type="NCBI Taxonomy" id="2545709"/>
    <lineage>
        <taxon>Eukaryota</taxon>
        <taxon>Fungi</taxon>
        <taxon>Dikarya</taxon>
        <taxon>Ascomycota</taxon>
        <taxon>Taphrinomycotina</taxon>
        <taxon>Schizosaccharomycetes</taxon>
        <taxon>Schizosaccharomycetales</taxon>
        <taxon>Schizosaccharomycetaceae</taxon>
        <taxon>Schizosaccharomyces</taxon>
    </lineage>
</organism>
<dbReference type="AlphaFoldDB" id="A0AAE9W6X4"/>
<evidence type="ECO:0000313" key="4">
    <source>
        <dbReference type="Proteomes" id="UP001212411"/>
    </source>
</evidence>
<dbReference type="Proteomes" id="UP001212411">
    <property type="component" value="Chromosome 1"/>
</dbReference>
<reference evidence="3 4" key="1">
    <citation type="journal article" date="2023" name="G3 (Bethesda)">
        <title>A high-quality reference genome for the fission yeast Schizosaccharomyces osmophilus.</title>
        <authorList>
            <person name="Jia G.S."/>
            <person name="Zhang W.C."/>
            <person name="Liang Y."/>
            <person name="Liu X.H."/>
            <person name="Rhind N."/>
            <person name="Pidoux A."/>
            <person name="Brysch-Herzberg M."/>
            <person name="Du L.L."/>
        </authorList>
    </citation>
    <scope>NUCLEOTIDE SEQUENCE [LARGE SCALE GENOMIC DNA]</scope>
    <source>
        <strain evidence="3 4">CBS 15793</strain>
    </source>
</reference>
<dbReference type="EMBL" id="CP115611">
    <property type="protein sequence ID" value="WBW70600.1"/>
    <property type="molecule type" value="Genomic_DNA"/>
</dbReference>
<sequence length="132" mass="15633">MNIDVTSYLRSYTITDWIRICIYICGYLLLRPYLMKIGAKLQEKGHKKAEEQGDYVDSELTHGKTEKFHGEFDTDDEDEKENPDAELRWGYSARRRIRKQRDDYFKSQDKSPLDAYADDDNDDADIQEHLED</sequence>
<dbReference type="RefSeq" id="XP_056034843.1">
    <property type="nucleotide sequence ID" value="XM_056179669.1"/>
</dbReference>
<keyword evidence="2" id="KW-0812">Transmembrane</keyword>
<name>A0AAE9W6X4_9SCHI</name>
<dbReference type="PANTHER" id="PTHR28199:SF1">
    <property type="entry name" value="PROCESSING OF GAS1 AND ALP PROTEIN 2"/>
    <property type="match status" value="1"/>
</dbReference>
<feature type="region of interest" description="Disordered" evidence="1">
    <location>
        <begin position="46"/>
        <end position="86"/>
    </location>
</feature>
<dbReference type="PIRSF" id="PIRSF022909">
    <property type="entry name" value="UCP022909"/>
    <property type="match status" value="1"/>
</dbReference>
<dbReference type="KEGG" id="som:SOMG_00876"/>
<feature type="compositionally biased region" description="Basic and acidic residues" evidence="1">
    <location>
        <begin position="59"/>
        <end position="72"/>
    </location>
</feature>
<dbReference type="InterPro" id="IPR011431">
    <property type="entry name" value="Trafficking_Pga2"/>
</dbReference>
<gene>
    <name evidence="3" type="primary">pga2</name>
    <name evidence="3" type="ORF">SOMG_00876</name>
</gene>